<comment type="caution">
    <text evidence="2">The sequence shown here is derived from an EMBL/GenBank/DDBJ whole genome shotgun (WGS) entry which is preliminary data.</text>
</comment>
<evidence type="ECO:0000313" key="2">
    <source>
        <dbReference type="EMBL" id="MFC6022978.1"/>
    </source>
</evidence>
<proteinExistence type="predicted"/>
<keyword evidence="3" id="KW-1185">Reference proteome</keyword>
<name>A0ABW1KQ34_9ACTN</name>
<feature type="region of interest" description="Disordered" evidence="1">
    <location>
        <begin position="113"/>
        <end position="133"/>
    </location>
</feature>
<evidence type="ECO:0000313" key="3">
    <source>
        <dbReference type="Proteomes" id="UP001596203"/>
    </source>
</evidence>
<dbReference type="EMBL" id="JBHSPR010000084">
    <property type="protein sequence ID" value="MFC6022978.1"/>
    <property type="molecule type" value="Genomic_DNA"/>
</dbReference>
<protein>
    <submittedName>
        <fullName evidence="2">Uncharacterized protein</fullName>
    </submittedName>
</protein>
<dbReference type="RefSeq" id="WP_377432895.1">
    <property type="nucleotide sequence ID" value="NZ_JBHSPR010000084.1"/>
</dbReference>
<sequence>MAQEVGSSPATVGLTREQALVAWDALAEVFPTSGKWEGMACHVESLRTRRGVLEVLLEHHEDHEWVDVAQVEAGNNLRELMSSTKRHDMYNGQGPMAPLVKRELNRAQVAEESWKARNRPAQNRPWFSGFKTP</sequence>
<gene>
    <name evidence="2" type="ORF">ACFP2T_43365</name>
</gene>
<organism evidence="2 3">
    <name type="scientific">Plantactinospora solaniradicis</name>
    <dbReference type="NCBI Taxonomy" id="1723736"/>
    <lineage>
        <taxon>Bacteria</taxon>
        <taxon>Bacillati</taxon>
        <taxon>Actinomycetota</taxon>
        <taxon>Actinomycetes</taxon>
        <taxon>Micromonosporales</taxon>
        <taxon>Micromonosporaceae</taxon>
        <taxon>Plantactinospora</taxon>
    </lineage>
</organism>
<evidence type="ECO:0000256" key="1">
    <source>
        <dbReference type="SAM" id="MobiDB-lite"/>
    </source>
</evidence>
<dbReference type="Proteomes" id="UP001596203">
    <property type="component" value="Unassembled WGS sequence"/>
</dbReference>
<accession>A0ABW1KQ34</accession>
<reference evidence="3" key="1">
    <citation type="journal article" date="2019" name="Int. J. Syst. Evol. Microbiol.">
        <title>The Global Catalogue of Microorganisms (GCM) 10K type strain sequencing project: providing services to taxonomists for standard genome sequencing and annotation.</title>
        <authorList>
            <consortium name="The Broad Institute Genomics Platform"/>
            <consortium name="The Broad Institute Genome Sequencing Center for Infectious Disease"/>
            <person name="Wu L."/>
            <person name="Ma J."/>
        </authorList>
    </citation>
    <scope>NUCLEOTIDE SEQUENCE [LARGE SCALE GENOMIC DNA]</scope>
    <source>
        <strain evidence="3">ZS-35-S2</strain>
    </source>
</reference>